<dbReference type="KEGG" id="eps:L0Y14_11560"/>
<reference evidence="6" key="1">
    <citation type="journal article" date="2022" name="Mol. Ecol. Resour.">
        <title>The complete and closed genome of the facultative generalist Candidatus Endoriftia persephone from deep-sea hydrothermal vents.</title>
        <authorList>
            <person name="de Oliveira A.L."/>
            <person name="Srivastava A."/>
            <person name="Espada-Hinojosa S."/>
            <person name="Bright M."/>
        </authorList>
    </citation>
    <scope>NUCLEOTIDE SEQUENCE</scope>
    <source>
        <strain evidence="6">Tica-EPR-9o50.N</strain>
    </source>
</reference>
<gene>
    <name evidence="4 6" type="primary">bamB</name>
    <name evidence="6" type="ORF">L0Y14_11560</name>
</gene>
<proteinExistence type="inferred from homology"/>
<keyword evidence="7" id="KW-1185">Reference proteome</keyword>
<protein>
    <recommendedName>
        <fullName evidence="4">Outer membrane protein assembly factor BamB</fullName>
    </recommendedName>
</protein>
<evidence type="ECO:0000256" key="2">
    <source>
        <dbReference type="ARBA" id="ARBA00023136"/>
    </source>
</evidence>
<dbReference type="RefSeq" id="WP_005960985.1">
    <property type="nucleotide sequence ID" value="NZ_CP090569.1"/>
</dbReference>
<evidence type="ECO:0000313" key="6">
    <source>
        <dbReference type="EMBL" id="USF86770.1"/>
    </source>
</evidence>
<comment type="subunit">
    <text evidence="4">Part of the Bam complex.</text>
</comment>
<dbReference type="SMART" id="SM00564">
    <property type="entry name" value="PQQ"/>
    <property type="match status" value="7"/>
</dbReference>
<dbReference type="InterPro" id="IPR002372">
    <property type="entry name" value="PQQ_rpt_dom"/>
</dbReference>
<comment type="subcellular location">
    <subcellularLocation>
        <location evidence="4">Cell outer membrane</location>
    </subcellularLocation>
</comment>
<dbReference type="SUPFAM" id="SSF50998">
    <property type="entry name" value="Quinoprotein alcohol dehydrogenase-like"/>
    <property type="match status" value="1"/>
</dbReference>
<dbReference type="InterPro" id="IPR018391">
    <property type="entry name" value="PQQ_b-propeller_rpt"/>
</dbReference>
<comment type="function">
    <text evidence="4">Part of the outer membrane protein assembly complex, which is involved in assembly and insertion of beta-barrel proteins into the outer membrane.</text>
</comment>
<dbReference type="PANTHER" id="PTHR34512:SF30">
    <property type="entry name" value="OUTER MEMBRANE PROTEIN ASSEMBLY FACTOR BAMB"/>
    <property type="match status" value="1"/>
</dbReference>
<evidence type="ECO:0000256" key="4">
    <source>
        <dbReference type="HAMAP-Rule" id="MF_00923"/>
    </source>
</evidence>
<dbReference type="HAMAP" id="MF_00923">
    <property type="entry name" value="OM_assembly_BamB"/>
    <property type="match status" value="1"/>
</dbReference>
<dbReference type="PANTHER" id="PTHR34512">
    <property type="entry name" value="CELL SURFACE PROTEIN"/>
    <property type="match status" value="1"/>
</dbReference>
<accession>A0A9J6ZVK8</accession>
<organism evidence="6 7">
    <name type="scientific">Candidatus Endoriftia persephonae</name>
    <dbReference type="NCBI Taxonomy" id="393765"/>
    <lineage>
        <taxon>Bacteria</taxon>
        <taxon>Pseudomonadati</taxon>
        <taxon>Pseudomonadota</taxon>
        <taxon>Gammaproteobacteria</taxon>
        <taxon>Chromatiales</taxon>
        <taxon>Sedimenticolaceae</taxon>
        <taxon>Candidatus Endoriftia</taxon>
    </lineage>
</organism>
<dbReference type="GO" id="GO:0051205">
    <property type="term" value="P:protein insertion into membrane"/>
    <property type="evidence" value="ECO:0007669"/>
    <property type="project" value="UniProtKB-UniRule"/>
</dbReference>
<evidence type="ECO:0000256" key="3">
    <source>
        <dbReference type="ARBA" id="ARBA00023237"/>
    </source>
</evidence>
<dbReference type="Proteomes" id="UP001056649">
    <property type="component" value="Chromosome"/>
</dbReference>
<keyword evidence="1 4" id="KW-0732">Signal</keyword>
<comment type="similarity">
    <text evidence="4">Belongs to the BamB family.</text>
</comment>
<name>A0A9J6ZVK8_9GAMM</name>
<dbReference type="InterPro" id="IPR017687">
    <property type="entry name" value="BamB"/>
</dbReference>
<keyword evidence="3 4" id="KW-0998">Cell outer membrane</keyword>
<dbReference type="AlphaFoldDB" id="A0A9J6ZVK8"/>
<dbReference type="InterPro" id="IPR011047">
    <property type="entry name" value="Quinoprotein_ADH-like_sf"/>
</dbReference>
<dbReference type="Gene3D" id="2.130.10.10">
    <property type="entry name" value="YVTN repeat-like/Quinoprotein amine dehydrogenase"/>
    <property type="match status" value="1"/>
</dbReference>
<sequence length="394" mass="42148">MTLELQPPEAMEMIRKLFWVALILLLGGCSGFSAKDNADPPAELVERQAELAVETLWQQQVGGTDGRFLAIAPALDGELIYIANAAGQVSAIERAGGKTRWQRDTGLPITGGPGVGEGLVLVGTAEAELLALSGETGEELWRRRVSSEVLARPVVGQGVVVARTINGRVAGFDLTSGQPRWVFDRSEPLLTLRGNSAPLISNGQLLVGFSNGKLASLSLESGNAIWEATVSTPHGRTELERIVDLDADPLAVEGMVYAASFQGEVAAIAEASGVVLWRRDLSVYAGMDGDWRTLYVSDDQAHVWALDATNGAALWQQSELHARRLSAPAMVGDYLVVGDFEGYLHWLSQDDGRLVARTRVGDGGIRAKPLVVDGVVYVYDDGGRLSALRPGPLR</sequence>
<evidence type="ECO:0000259" key="5">
    <source>
        <dbReference type="Pfam" id="PF13360"/>
    </source>
</evidence>
<dbReference type="NCBIfam" id="TIGR03300">
    <property type="entry name" value="assembly_YfgL"/>
    <property type="match status" value="1"/>
</dbReference>
<dbReference type="EMBL" id="CP090569">
    <property type="protein sequence ID" value="USF86770.1"/>
    <property type="molecule type" value="Genomic_DNA"/>
</dbReference>
<dbReference type="Pfam" id="PF13360">
    <property type="entry name" value="PQQ_2"/>
    <property type="match status" value="1"/>
</dbReference>
<evidence type="ECO:0000313" key="7">
    <source>
        <dbReference type="Proteomes" id="UP001056649"/>
    </source>
</evidence>
<dbReference type="GO" id="GO:0009279">
    <property type="term" value="C:cell outer membrane"/>
    <property type="evidence" value="ECO:0007669"/>
    <property type="project" value="UniProtKB-SubCell"/>
</dbReference>
<dbReference type="InterPro" id="IPR015943">
    <property type="entry name" value="WD40/YVTN_repeat-like_dom_sf"/>
</dbReference>
<keyword evidence="2 4" id="KW-0472">Membrane</keyword>
<feature type="domain" description="Pyrrolo-quinoline quinone repeat" evidence="5">
    <location>
        <begin position="86"/>
        <end position="317"/>
    </location>
</feature>
<dbReference type="GO" id="GO:0043165">
    <property type="term" value="P:Gram-negative-bacterium-type cell outer membrane assembly"/>
    <property type="evidence" value="ECO:0007669"/>
    <property type="project" value="UniProtKB-UniRule"/>
</dbReference>
<evidence type="ECO:0000256" key="1">
    <source>
        <dbReference type="ARBA" id="ARBA00022729"/>
    </source>
</evidence>